<evidence type="ECO:0000313" key="3">
    <source>
        <dbReference type="EMBL" id="KAK7729136.1"/>
    </source>
</evidence>
<dbReference type="PANTHER" id="PTHR43647">
    <property type="entry name" value="DEHYDROGENASE"/>
    <property type="match status" value="1"/>
</dbReference>
<protein>
    <recommendedName>
        <fullName evidence="2">3beta-hydroxysteroid 3-dehydrogenase</fullName>
        <ecNumber evidence="2">1.1.1.270</ecNumber>
    </recommendedName>
</protein>
<name>A0ABR1P8C0_DIAER</name>
<gene>
    <name evidence="3" type="ORF">SLS63_006265</name>
</gene>
<dbReference type="EMBL" id="JAKNSF020000030">
    <property type="protein sequence ID" value="KAK7729136.1"/>
    <property type="molecule type" value="Genomic_DNA"/>
</dbReference>
<reference evidence="3 4" key="1">
    <citation type="submission" date="2024-02" db="EMBL/GenBank/DDBJ databases">
        <title>De novo assembly and annotation of 12 fungi associated with fruit tree decline syndrome in Ontario, Canada.</title>
        <authorList>
            <person name="Sulman M."/>
            <person name="Ellouze W."/>
            <person name="Ilyukhin E."/>
        </authorList>
    </citation>
    <scope>NUCLEOTIDE SEQUENCE [LARGE SCALE GENOMIC DNA]</scope>
    <source>
        <strain evidence="3 4">M169</strain>
    </source>
</reference>
<evidence type="ECO:0000256" key="2">
    <source>
        <dbReference type="ARBA" id="ARBA00023621"/>
    </source>
</evidence>
<dbReference type="SUPFAM" id="SSF51735">
    <property type="entry name" value="NAD(P)-binding Rossmann-fold domains"/>
    <property type="match status" value="1"/>
</dbReference>
<dbReference type="InterPro" id="IPR051593">
    <property type="entry name" value="Ergosterol_Biosynth_ERG27"/>
</dbReference>
<dbReference type="InterPro" id="IPR002347">
    <property type="entry name" value="SDR_fam"/>
</dbReference>
<organism evidence="3 4">
    <name type="scientific">Diaporthe eres</name>
    <name type="common">Phomopsis oblonga</name>
    <dbReference type="NCBI Taxonomy" id="83184"/>
    <lineage>
        <taxon>Eukaryota</taxon>
        <taxon>Fungi</taxon>
        <taxon>Dikarya</taxon>
        <taxon>Ascomycota</taxon>
        <taxon>Pezizomycotina</taxon>
        <taxon>Sordariomycetes</taxon>
        <taxon>Sordariomycetidae</taxon>
        <taxon>Diaporthales</taxon>
        <taxon>Diaporthaceae</taxon>
        <taxon>Diaporthe</taxon>
        <taxon>Diaporthe eres species complex</taxon>
    </lineage>
</organism>
<sequence>MAGTILITGANGSMAVHTVRYLLKNAPEYTLLLTVRDASDGDQNTKALRDVIAERSQQTQVSIRQLDHSHLDSVHKFAQDVSKEIADGRLPRLASIVCNAYYWNLSRPLEKTGDGFETTMQVTHLAHVALVLRLLDSFHPQQAGRIVQFSTDAIFPGRNGLEKIPPGIPDDLELLAHPPPDPKNDNWAHGFHRYANTKLAAVMWIHALNRRLEKDPNLKHITAVAMYPGSLSDSRALRVNTPFAVQMLSKIVVRPLRPLLRLVDPCVRTSADAGIDVARLAINEAAPNERGHFVLLEKTESSPDSLNEGKQERLWQKSAEWAGIKAQDTALALAFS</sequence>
<dbReference type="Pfam" id="PF00106">
    <property type="entry name" value="adh_short"/>
    <property type="match status" value="1"/>
</dbReference>
<dbReference type="InterPro" id="IPR036291">
    <property type="entry name" value="NAD(P)-bd_dom_sf"/>
</dbReference>
<accession>A0ABR1P8C0</accession>
<dbReference type="Proteomes" id="UP001430848">
    <property type="component" value="Unassembled WGS sequence"/>
</dbReference>
<comment type="caution">
    <text evidence="3">The sequence shown here is derived from an EMBL/GenBank/DDBJ whole genome shotgun (WGS) entry which is preliminary data.</text>
</comment>
<dbReference type="Gene3D" id="3.40.50.720">
    <property type="entry name" value="NAD(P)-binding Rossmann-like Domain"/>
    <property type="match status" value="1"/>
</dbReference>
<comment type="pathway">
    <text evidence="1">Steroid biosynthesis; zymosterol biosynthesis; zymosterol from lanosterol: step 5/6.</text>
</comment>
<dbReference type="PANTHER" id="PTHR43647:SF4">
    <property type="entry name" value="KETOREDUCTASE (KR) DOMAIN-CONTAINING PROTEIN"/>
    <property type="match status" value="1"/>
</dbReference>
<keyword evidence="4" id="KW-1185">Reference proteome</keyword>
<proteinExistence type="predicted"/>
<evidence type="ECO:0000313" key="4">
    <source>
        <dbReference type="Proteomes" id="UP001430848"/>
    </source>
</evidence>
<evidence type="ECO:0000256" key="1">
    <source>
        <dbReference type="ARBA" id="ARBA00023589"/>
    </source>
</evidence>
<dbReference type="EC" id="1.1.1.270" evidence="2"/>